<dbReference type="PANTHER" id="PTHR16110">
    <property type="entry name" value="TBC1 DOMAIN FAMILY MEMBER 19"/>
    <property type="match status" value="1"/>
</dbReference>
<dbReference type="SUPFAM" id="SSF47923">
    <property type="entry name" value="Ypt/Rab-GAP domain of gyp1p"/>
    <property type="match status" value="1"/>
</dbReference>
<sequence>MMIRLNMYDHLVIDREIMICELFKAIKCSRIEMDLLNDAMLLLDDLKEASCNKIDHIFELLLEGDSFQALKNWAFTHKSTILLQLKQNIANEHYLNNSCGCSYLKKAQVSWERKMLRSLNSMCQELGIPLGRKRSKCHKEAVLQNWTELSVFFNKQSIIKPVFGPKDLLDVLTSIKHPQVRSTFEDYNSATIANWGLINLPINVKNLFDLRRFYEPLHIKNPQIGVDDSLPSTFELVYEHEAKEVISLDSSERTQQFLRRGCPLGYRAQLWALCLNSKVTEHDRVYYDQLKSFVAENEYMTDQLICKEVQLTASNDDMHFVFCDYIYQILLPFTRDQTILFHFKTMLGSPSRVINKNSTEAYIYPPSGVIPFHGFSMYMLPLCYLYDDPVSLYVTFRQLYIRYFYKLHTISDENSGILCLCLLFERLLQSIEPEIFFHLKSFGAQPVRFIFKWLMRAFSGFLAPDQVLLLWDRILGFDSLEILSVLAVAIFSYRRTNLLLVKTSVDVEAVLADLTSIRVISLLQMVIFTN</sequence>
<accession>A0A5K4FCA2</accession>
<evidence type="ECO:0000313" key="3">
    <source>
        <dbReference type="WBParaSite" id="Smp_347810.1"/>
    </source>
</evidence>
<dbReference type="InterPro" id="IPR042507">
    <property type="entry name" value="TBC1D19"/>
</dbReference>
<organism evidence="2 3">
    <name type="scientific">Schistosoma mansoni</name>
    <name type="common">Blood fluke</name>
    <dbReference type="NCBI Taxonomy" id="6183"/>
    <lineage>
        <taxon>Eukaryota</taxon>
        <taxon>Metazoa</taxon>
        <taxon>Spiralia</taxon>
        <taxon>Lophotrochozoa</taxon>
        <taxon>Platyhelminthes</taxon>
        <taxon>Trematoda</taxon>
        <taxon>Digenea</taxon>
        <taxon>Strigeidida</taxon>
        <taxon>Schistosomatoidea</taxon>
        <taxon>Schistosomatidae</taxon>
        <taxon>Schistosoma</taxon>
    </lineage>
</organism>
<dbReference type="InterPro" id="IPR000195">
    <property type="entry name" value="Rab-GAP-TBC_dom"/>
</dbReference>
<dbReference type="STRING" id="6183.A0A5K4FCA2"/>
<dbReference type="Gene3D" id="1.10.472.80">
    <property type="entry name" value="Ypt/Rab-GAP domain of gyp1p, domain 3"/>
    <property type="match status" value="1"/>
</dbReference>
<proteinExistence type="predicted"/>
<reference evidence="3" key="2">
    <citation type="submission" date="2019-11" db="UniProtKB">
        <authorList>
            <consortium name="WormBaseParasite"/>
        </authorList>
    </citation>
    <scope>IDENTIFICATION</scope>
    <source>
        <strain evidence="3">Puerto Rican</strain>
    </source>
</reference>
<feature type="domain" description="Rab-GAP TBC" evidence="1">
    <location>
        <begin position="261"/>
        <end position="478"/>
    </location>
</feature>
<dbReference type="InParanoid" id="A0A5K4FCA2"/>
<dbReference type="WBParaSite" id="Smp_347810.1">
    <property type="protein sequence ID" value="Smp_347810.1"/>
    <property type="gene ID" value="Smp_347810"/>
</dbReference>
<protein>
    <submittedName>
        <fullName evidence="3">TBC1 domain family member 19</fullName>
    </submittedName>
</protein>
<dbReference type="AlphaFoldDB" id="A0A5K4FCA2"/>
<dbReference type="PANTHER" id="PTHR16110:SF1">
    <property type="entry name" value="TBC1 DOMAIN FAMILY MEMBER 19"/>
    <property type="match status" value="1"/>
</dbReference>
<keyword evidence="2" id="KW-1185">Reference proteome</keyword>
<evidence type="ECO:0000313" key="2">
    <source>
        <dbReference type="Proteomes" id="UP000008854"/>
    </source>
</evidence>
<dbReference type="InterPro" id="IPR035969">
    <property type="entry name" value="Rab-GAP_TBC_sf"/>
</dbReference>
<reference evidence="2" key="1">
    <citation type="journal article" date="2012" name="PLoS Negl. Trop. Dis.">
        <title>A systematically improved high quality genome and transcriptome of the human blood fluke Schistosoma mansoni.</title>
        <authorList>
            <person name="Protasio A.V."/>
            <person name="Tsai I.J."/>
            <person name="Babbage A."/>
            <person name="Nichol S."/>
            <person name="Hunt M."/>
            <person name="Aslett M.A."/>
            <person name="De Silva N."/>
            <person name="Velarde G.S."/>
            <person name="Anderson T.J."/>
            <person name="Clark R.C."/>
            <person name="Davidson C."/>
            <person name="Dillon G.P."/>
            <person name="Holroyd N.E."/>
            <person name="LoVerde P.T."/>
            <person name="Lloyd C."/>
            <person name="McQuillan J."/>
            <person name="Oliveira G."/>
            <person name="Otto T.D."/>
            <person name="Parker-Manuel S.J."/>
            <person name="Quail M.A."/>
            <person name="Wilson R.A."/>
            <person name="Zerlotini A."/>
            <person name="Dunne D.W."/>
            <person name="Berriman M."/>
        </authorList>
    </citation>
    <scope>NUCLEOTIDE SEQUENCE [LARGE SCALE GENOMIC DNA]</scope>
    <source>
        <strain evidence="2">Puerto Rican</strain>
    </source>
</reference>
<dbReference type="Proteomes" id="UP000008854">
    <property type="component" value="Unassembled WGS sequence"/>
</dbReference>
<evidence type="ECO:0000259" key="1">
    <source>
        <dbReference type="PROSITE" id="PS50086"/>
    </source>
</evidence>
<name>A0A5K4FCA2_SCHMA</name>
<dbReference type="SMART" id="SM00164">
    <property type="entry name" value="TBC"/>
    <property type="match status" value="1"/>
</dbReference>
<dbReference type="PROSITE" id="PS50086">
    <property type="entry name" value="TBC_RABGAP"/>
    <property type="match status" value="1"/>
</dbReference>
<dbReference type="FunCoup" id="A0A5K4FCA2">
    <property type="interactions" value="297"/>
</dbReference>
<dbReference type="Pfam" id="PF00566">
    <property type="entry name" value="RabGAP-TBC"/>
    <property type="match status" value="1"/>
</dbReference>